<dbReference type="AlphaFoldDB" id="A0A7G3ZHN0"/>
<reference evidence="1 2" key="1">
    <citation type="submission" date="2020-06" db="EMBL/GenBank/DDBJ databases">
        <title>The yeast mating-type switching endonuclease HO is a domesticated member of an unorthodox homing genetic element family.</title>
        <authorList>
            <person name="Coughlan A.Y."/>
            <person name="Lombardi L."/>
            <person name="Braun-Galleani S."/>
            <person name="Martos A.R."/>
            <person name="Galeote V."/>
            <person name="Bigey F."/>
            <person name="Dequin S."/>
            <person name="Byrne K.P."/>
            <person name="Wolfe K.H."/>
        </authorList>
    </citation>
    <scope>NUCLEOTIDE SEQUENCE [LARGE SCALE GENOMIC DNA]</scope>
    <source>
        <strain evidence="1 2">CBS764</strain>
    </source>
</reference>
<evidence type="ECO:0000313" key="2">
    <source>
        <dbReference type="Proteomes" id="UP000515788"/>
    </source>
</evidence>
<proteinExistence type="predicted"/>
<sequence length="310" mass="35421">MCILMATRAHPNYDLVLLSNRDEFFARKAGAAAWRRDNYVLSPCDVALRPLSQKDFGTWIGVNRNGRIATILNLRLSDPSKARPALCMRSRGKIPTTFLSASESSFDEWNSYEKYCQQLPSLKDTGDFNFFYGDCTKGEYVIIDSLGDTFQVLRENDDEYMVVSNDKFKNEHGDGPRWQKVDLAAQTLRKLVADTNVGSEESLIQKLFEVASVNSLQREDYEIRHEKAAELAMRTVFVPPLKVSANDDLGTSVPIGTYYGTRSQTLILVSKDRSHITYVERIIHDCDLDAQQFDSHRTKTENRYDFDLQR</sequence>
<organism evidence="1 2">
    <name type="scientific">Torulaspora globosa</name>
    <dbReference type="NCBI Taxonomy" id="48254"/>
    <lineage>
        <taxon>Eukaryota</taxon>
        <taxon>Fungi</taxon>
        <taxon>Dikarya</taxon>
        <taxon>Ascomycota</taxon>
        <taxon>Saccharomycotina</taxon>
        <taxon>Saccharomycetes</taxon>
        <taxon>Saccharomycetales</taxon>
        <taxon>Saccharomycetaceae</taxon>
        <taxon>Torulaspora</taxon>
    </lineage>
</organism>
<dbReference type="RefSeq" id="XP_037139690.1">
    <property type="nucleotide sequence ID" value="XM_037283794.1"/>
</dbReference>
<dbReference type="InterPro" id="IPR008551">
    <property type="entry name" value="TANGO2"/>
</dbReference>
<dbReference type="Proteomes" id="UP000515788">
    <property type="component" value="Chromosome 4"/>
</dbReference>
<dbReference type="Pfam" id="PF05742">
    <property type="entry name" value="TANGO2"/>
    <property type="match status" value="1"/>
</dbReference>
<dbReference type="OrthoDB" id="191601at2759"/>
<evidence type="ECO:0000313" key="1">
    <source>
        <dbReference type="EMBL" id="QLL33016.1"/>
    </source>
</evidence>
<accession>A0A7G3ZHN0</accession>
<name>A0A7G3ZHN0_9SACH</name>
<dbReference type="GO" id="GO:0007030">
    <property type="term" value="P:Golgi organization"/>
    <property type="evidence" value="ECO:0007669"/>
    <property type="project" value="TreeGrafter"/>
</dbReference>
<dbReference type="PANTHER" id="PTHR17985">
    <property type="entry name" value="SER/THR-RICH PROTEIN T10 IN DGCR REGION"/>
    <property type="match status" value="1"/>
</dbReference>
<dbReference type="GO" id="GO:0005794">
    <property type="term" value="C:Golgi apparatus"/>
    <property type="evidence" value="ECO:0007669"/>
    <property type="project" value="TreeGrafter"/>
</dbReference>
<dbReference type="GeneID" id="59326183"/>
<dbReference type="PANTHER" id="PTHR17985:SF8">
    <property type="entry name" value="TRANSPORT AND GOLGI ORGANIZATION PROTEIN 2 HOMOLOG"/>
    <property type="match status" value="1"/>
</dbReference>
<dbReference type="GO" id="GO:0009306">
    <property type="term" value="P:protein secretion"/>
    <property type="evidence" value="ECO:0007669"/>
    <property type="project" value="TreeGrafter"/>
</dbReference>
<dbReference type="KEGG" id="tgb:HG536_0D05380"/>
<gene>
    <name evidence="1" type="ORF">HG536_0D05380</name>
</gene>
<keyword evidence="2" id="KW-1185">Reference proteome</keyword>
<protein>
    <recommendedName>
        <fullName evidence="3">Transport and Golgi organization protein 2</fullName>
    </recommendedName>
</protein>
<dbReference type="EMBL" id="CP059249">
    <property type="protein sequence ID" value="QLL33016.1"/>
    <property type="molecule type" value="Genomic_DNA"/>
</dbReference>
<evidence type="ECO:0008006" key="3">
    <source>
        <dbReference type="Google" id="ProtNLM"/>
    </source>
</evidence>